<keyword evidence="1" id="KW-1133">Transmembrane helix</keyword>
<name>A0A365P2V4_9FLAO</name>
<evidence type="ECO:0000313" key="3">
    <source>
        <dbReference type="Proteomes" id="UP000253319"/>
    </source>
</evidence>
<keyword evidence="1" id="KW-0812">Transmembrane</keyword>
<dbReference type="AlphaFoldDB" id="A0A365P2V4"/>
<gene>
    <name evidence="2" type="ORF">DPN68_05675</name>
</gene>
<dbReference type="Proteomes" id="UP000253319">
    <property type="component" value="Unassembled WGS sequence"/>
</dbReference>
<keyword evidence="1" id="KW-0472">Membrane</keyword>
<protein>
    <submittedName>
        <fullName evidence="2">Uncharacterized protein</fullName>
    </submittedName>
</protein>
<evidence type="ECO:0000256" key="1">
    <source>
        <dbReference type="SAM" id="Phobius"/>
    </source>
</evidence>
<comment type="caution">
    <text evidence="2">The sequence shown here is derived from an EMBL/GenBank/DDBJ whole genome shotgun (WGS) entry which is preliminary data.</text>
</comment>
<reference evidence="2 3" key="1">
    <citation type="submission" date="2018-06" db="EMBL/GenBank/DDBJ databases">
        <title>Flavobacterium tibetense sp. nov., isolated from a wetland YonghuCo on Tibetan Plateau.</title>
        <authorList>
            <person name="Xing P."/>
            <person name="Phurbu D."/>
            <person name="Lu H."/>
        </authorList>
    </citation>
    <scope>NUCLEOTIDE SEQUENCE [LARGE SCALE GENOMIC DNA]</scope>
    <source>
        <strain evidence="2 3">YH5</strain>
    </source>
</reference>
<sequence>MKTLFFTISLLFTSLLFSQQIKIEDNKFYVNDSLVYKHDVKKILMANPEALNMYNKAKSRQSWGGILLATGIGLCVADAAMGLTTENKTYPTVISLAGVVVAGISIPILSGNRDRVAKSIDLYNETAPKDKNKLGYNYDMKIITNQNGVGVNIRF</sequence>
<feature type="transmembrane region" description="Helical" evidence="1">
    <location>
        <begin position="63"/>
        <end position="83"/>
    </location>
</feature>
<organism evidence="2 3">
    <name type="scientific">Flavobacterium tibetense</name>
    <dbReference type="NCBI Taxonomy" id="2233533"/>
    <lineage>
        <taxon>Bacteria</taxon>
        <taxon>Pseudomonadati</taxon>
        <taxon>Bacteroidota</taxon>
        <taxon>Flavobacteriia</taxon>
        <taxon>Flavobacteriales</taxon>
        <taxon>Flavobacteriaceae</taxon>
        <taxon>Flavobacterium</taxon>
    </lineage>
</organism>
<accession>A0A365P2V4</accession>
<feature type="transmembrane region" description="Helical" evidence="1">
    <location>
        <begin position="90"/>
        <end position="109"/>
    </location>
</feature>
<dbReference type="RefSeq" id="WP_113988675.1">
    <property type="nucleotide sequence ID" value="NZ_QLST01000005.1"/>
</dbReference>
<dbReference type="OrthoDB" id="1376171at2"/>
<dbReference type="EMBL" id="QLST01000005">
    <property type="protein sequence ID" value="RBA28874.1"/>
    <property type="molecule type" value="Genomic_DNA"/>
</dbReference>
<keyword evidence="3" id="KW-1185">Reference proteome</keyword>
<proteinExistence type="predicted"/>
<evidence type="ECO:0000313" key="2">
    <source>
        <dbReference type="EMBL" id="RBA28874.1"/>
    </source>
</evidence>